<dbReference type="EMBL" id="AAKRVI010000012">
    <property type="protein sequence ID" value="ECV5647292.1"/>
    <property type="molecule type" value="Genomic_DNA"/>
</dbReference>
<protein>
    <submittedName>
        <fullName evidence="1">DUF2971 domain-containing protein</fullName>
    </submittedName>
</protein>
<name>A0A610H4N6_SALET</name>
<dbReference type="Pfam" id="PF11185">
    <property type="entry name" value="DUF2971"/>
    <property type="match status" value="1"/>
</dbReference>
<proteinExistence type="predicted"/>
<organism evidence="1">
    <name type="scientific">Salmonella enterica subsp. enterica serovar Saintpaul</name>
    <dbReference type="NCBI Taxonomy" id="90105"/>
    <lineage>
        <taxon>Bacteria</taxon>
        <taxon>Pseudomonadati</taxon>
        <taxon>Pseudomonadota</taxon>
        <taxon>Gammaproteobacteria</taxon>
        <taxon>Enterobacterales</taxon>
        <taxon>Enterobacteriaceae</taxon>
        <taxon>Salmonella</taxon>
    </lineage>
</organism>
<gene>
    <name evidence="1" type="ORF">DJ120_21380</name>
</gene>
<accession>A0A610H4N6</accession>
<evidence type="ECO:0000313" key="1">
    <source>
        <dbReference type="EMBL" id="ECV5647292.1"/>
    </source>
</evidence>
<dbReference type="AlphaFoldDB" id="A0A610H4N6"/>
<dbReference type="InterPro" id="IPR021352">
    <property type="entry name" value="DUF2971"/>
</dbReference>
<sequence length="251" mass="29642">MFYKYVGNDNDDKVIEYLGCFVENGTMYASKPLDFNDPAELKIKFDFEADFDVVRKKYFEDKPGHSEKEFFDWYDGFDDHHKWHLAYAVREHYLTRNGIVCLTRDCDNFLMWSHYARSHTGFCIGFDESLVDCISDQALRGDVDYVDTYPSFNYFKEPLTKYVKAVFFHKGSPWKYEREFRIITDTYGPKTFDKSLIREVTLGCRASQKLQDYACQYLDSGISVYKMALSENSYHLRKIPLKKGLYFQGDV</sequence>
<reference evidence="1" key="1">
    <citation type="submission" date="2018-07" db="EMBL/GenBank/DDBJ databases">
        <authorList>
            <consortium name="PulseNet: The National Subtyping Network for Foodborne Disease Surveillance"/>
            <person name="Tarr C.L."/>
            <person name="Trees E."/>
            <person name="Katz L.S."/>
            <person name="Carleton-Romer H.A."/>
            <person name="Stroika S."/>
            <person name="Kucerova Z."/>
            <person name="Roache K.F."/>
            <person name="Sabol A.L."/>
            <person name="Besser J."/>
            <person name="Gerner-Smidt P."/>
        </authorList>
    </citation>
    <scope>NUCLEOTIDE SEQUENCE</scope>
    <source>
        <strain evidence="1">PNUSAS040495</strain>
    </source>
</reference>
<comment type="caution">
    <text evidence="1">The sequence shown here is derived from an EMBL/GenBank/DDBJ whole genome shotgun (WGS) entry which is preliminary data.</text>
</comment>